<protein>
    <recommendedName>
        <fullName evidence="18">NAD(P)H oxidase (H(2)O(2)-forming)</fullName>
    </recommendedName>
</protein>
<dbReference type="CDD" id="cd06186">
    <property type="entry name" value="NOX_Duox_like_FAD_NADP"/>
    <property type="match status" value="1"/>
</dbReference>
<evidence type="ECO:0000256" key="6">
    <source>
        <dbReference type="ARBA" id="ARBA00022857"/>
    </source>
</evidence>
<keyword evidence="5" id="KW-0274">FAD</keyword>
<evidence type="ECO:0000259" key="14">
    <source>
        <dbReference type="PROSITE" id="PS50222"/>
    </source>
</evidence>
<dbReference type="InterPro" id="IPR013121">
    <property type="entry name" value="Fe_red_NAD-bd_6"/>
</dbReference>
<dbReference type="Pfam" id="PF08030">
    <property type="entry name" value="NAD_binding_6"/>
    <property type="match status" value="1"/>
</dbReference>
<comment type="subcellular location">
    <subcellularLocation>
        <location evidence="1">Membrane</location>
        <topology evidence="1">Multi-pass membrane protein</topology>
    </subcellularLocation>
</comment>
<evidence type="ECO:0000256" key="10">
    <source>
        <dbReference type="PIRSR" id="PIRSR619791-2"/>
    </source>
</evidence>
<name>A0A8J2K909_9HEXA</name>
<dbReference type="Pfam" id="PF03098">
    <property type="entry name" value="An_peroxidase"/>
    <property type="match status" value="1"/>
</dbReference>
<dbReference type="Pfam" id="PF08022">
    <property type="entry name" value="FAD_binding_8"/>
    <property type="match status" value="1"/>
</dbReference>
<keyword evidence="10" id="KW-0408">Iron</keyword>
<feature type="transmembrane region" description="Helical" evidence="12">
    <location>
        <begin position="1299"/>
        <end position="1320"/>
    </location>
</feature>
<feature type="transmembrane region" description="Helical" evidence="12">
    <location>
        <begin position="1472"/>
        <end position="1489"/>
    </location>
</feature>
<keyword evidence="7 12" id="KW-1133">Transmembrane helix</keyword>
<feature type="domain" description="EF-hand" evidence="14">
    <location>
        <begin position="1089"/>
        <end position="1124"/>
    </location>
</feature>
<evidence type="ECO:0000256" key="2">
    <source>
        <dbReference type="ARBA" id="ARBA00022630"/>
    </source>
</evidence>
<dbReference type="GO" id="GO:0042554">
    <property type="term" value="P:superoxide anion generation"/>
    <property type="evidence" value="ECO:0007669"/>
    <property type="project" value="TreeGrafter"/>
</dbReference>
<keyword evidence="10" id="KW-0349">Heme</keyword>
<feature type="transmembrane region" description="Helical" evidence="12">
    <location>
        <begin position="865"/>
        <end position="885"/>
    </location>
</feature>
<comment type="caution">
    <text evidence="16">The sequence shown here is derived from an EMBL/GenBank/DDBJ whole genome shotgun (WGS) entry which is preliminary data.</text>
</comment>
<dbReference type="Pfam" id="PF13499">
    <property type="entry name" value="EF-hand_7"/>
    <property type="match status" value="1"/>
</dbReference>
<evidence type="ECO:0000256" key="7">
    <source>
        <dbReference type="ARBA" id="ARBA00022989"/>
    </source>
</evidence>
<gene>
    <name evidence="16" type="ORF">AFUS01_LOCUS22392</name>
</gene>
<keyword evidence="2" id="KW-0285">Flavoprotein</keyword>
<dbReference type="GO" id="GO:0005509">
    <property type="term" value="F:calcium ion binding"/>
    <property type="evidence" value="ECO:0007669"/>
    <property type="project" value="InterPro"/>
</dbReference>
<proteinExistence type="predicted"/>
<feature type="chain" id="PRO_5035318699" description="NAD(P)H oxidase (H(2)O(2)-forming)" evidence="13">
    <location>
        <begin position="28"/>
        <end position="1796"/>
    </location>
</feature>
<dbReference type="GO" id="GO:0016175">
    <property type="term" value="F:superoxide-generating NAD(P)H oxidase activity"/>
    <property type="evidence" value="ECO:0007669"/>
    <property type="project" value="UniProtKB-ARBA"/>
</dbReference>
<dbReference type="InterPro" id="IPR013112">
    <property type="entry name" value="FAD-bd_8"/>
</dbReference>
<dbReference type="PROSITE" id="PS50292">
    <property type="entry name" value="PEROXIDASE_3"/>
    <property type="match status" value="1"/>
</dbReference>
<feature type="domain" description="EF-hand" evidence="14">
    <location>
        <begin position="1125"/>
        <end position="1160"/>
    </location>
</feature>
<evidence type="ECO:0000256" key="4">
    <source>
        <dbReference type="ARBA" id="ARBA00022723"/>
    </source>
</evidence>
<dbReference type="CDD" id="cd00051">
    <property type="entry name" value="EFh"/>
    <property type="match status" value="2"/>
</dbReference>
<sequence length="1796" mass="204048">MALRILVVVSICLLGAGLCNLLDHVEPDEDYVTSPVVDADDPAEATVTNAPETTTEDVRRPVVPTNVPTNNLKNFQATTTTPTTRIPVLDDEPILGNNAQSEKPKASDWIQGRHPNSKLNLIAWLVDGIPNCFVRNGSSVNCMDDYCVSSACERILEARKEKERIPAEVQSYDGFFNNIFKTDLGAVDTPLLRRVPPVYDDGVYLPVTKNRINPFKASDLMNRSLSNCNDTLNIPCGSRTGKTAFLVFFGQQVVEEILDAQRPGCPPEYFNLEIPEGHRFRNKDGLNKQHMPLLRSRYAQSSGQSPGNPRQQLNEITPWFDGGLIYGTAKGWADVLRTMNDGELHPEGKLASEQELGMGSGLFPRNNSIRLPLANPPPPARHCEWTKKHETANVNRFFVLGNPRGNENAFLLTFGIVLFRWHNHIAEYFSRTREHWSGERVFNEARKWVIATHQQIVYYDWLTEWLGEPLGKYQGYDAAIDPQVEQFFQTAAMRFGHTLVTPGGYLRDYNCRKCLPLPFKGLQHSPDTTYSGPSTKPSDESISKGAVRTCNIFWRPQEPLIMKTNSTLRPTNDCPTETFQGQEVAGVDRMLMGLASQRAEREDNMIVEDLRGNVFGPLEFSRRDLMAVNIQRGRDHGTPDYNTARESFGLPRICSVSDYLRHSGLEADYHNEGSRLREIRAVIRAMADVHNLTDLPVGHSDASCWNNIDVWTGGILETNRHRPGPLFRAIIKDQFVRIRSADRFWFENNRIGQWNPPRFTDDQIQRIQQLKIFDLIVSVTYMKEEDIQANPFRLPDADENKIPETCRQESSFVRTTCYTPEREQQGKTTEKRHVCFQFPQMHTAGHAVEDCSPPGTYDYFSGSELSYIVTFVVLGATIIGIGTLAPSIATLKRRSKQADAGKAQQKLRQSFRSVGIKGTVFTGREWQGKVDGYRSAVFVLNDEHSFDIRSHNGEVLRHVNLEGRSEIEIILVTDGCHLVVKNPQEFDCVIQFESTFIRDSFVSAFRSKYCKGIDLSENQQTLKQTLSSAVTKTDRLKRLETFFRLVFAHAFHIDEPKGSKKSEDPKVIREVFSTELTRAEFSDALGMRGGSKFVEKMFDLVDKDRSGTINFREFLDMLIIFAKGTAEDKAKLMFDMYDIERDGKLSINEFVEMIRSLIDAANADSAIENTDELIHQMVEQAGFTRDSQVTFADFQKLLGKHQDILGSANLSFSGANIPADAKLQAKGRGARHSFVDIARATAVSIYDSEDPETAVSALDKPEDEGKNMPGDFGMPLTVIKERHHKQPASVFIERFRLEIFWVTMYTLVVLAIFAERAYYYSVEREHGGLRHIAGYGVTVTRGAASAMMFCYATLLIPMCRNILSYLRETFLHRLIPFHFVITMHKYIAILGLVFTLIHIVGHAINFYHISTQTAVDLACLFRDFFRPTHVLPKFHYWCFQTVTGITGILLVIHGTFLYTFSTNYARTHAFRMFWIVHNTYPLWYILMLIHGSGRLVQDPIFQYFLVGPLLLFILDQLIAASRKRIEIPVIKADILPSNVTKLEFARPSGFDYKSGQWVRIACTALSSNEFHPFTLSSAPHEPNLSLHIRAVGPFTTFIRQIYERTPTCPPSLFLDGPYGEGHQDWWRYKVSVLIGGGIGVTPFASILKDVANNSNPRNCKKIYFLWVTRTQKQFEWLVDIIRDVEQHNLISVHIFVTQVYNKFDMRTTLLYICERHFQKISNRSLFTGLRSVTHFGRPDFALFLRGLRTIHPNVYKFGVFSCGPLEMTRRVDEACSSANNDVEASSVTFQHHVENF</sequence>
<dbReference type="InterPro" id="IPR018247">
    <property type="entry name" value="EF_Hand_1_Ca_BS"/>
</dbReference>
<evidence type="ECO:0000256" key="11">
    <source>
        <dbReference type="SAM" id="MobiDB-lite"/>
    </source>
</evidence>
<evidence type="ECO:0000256" key="1">
    <source>
        <dbReference type="ARBA" id="ARBA00004141"/>
    </source>
</evidence>
<dbReference type="SMART" id="SM00054">
    <property type="entry name" value="EFh"/>
    <property type="match status" value="2"/>
</dbReference>
<evidence type="ECO:0000256" key="5">
    <source>
        <dbReference type="ARBA" id="ARBA00022827"/>
    </source>
</evidence>
<feature type="signal peptide" evidence="13">
    <location>
        <begin position="1"/>
        <end position="27"/>
    </location>
</feature>
<feature type="binding site" description="axial binding residue" evidence="10">
    <location>
        <position position="497"/>
    </location>
    <ligand>
        <name>heme b</name>
        <dbReference type="ChEBI" id="CHEBI:60344"/>
    </ligand>
    <ligandPart>
        <name>Fe</name>
        <dbReference type="ChEBI" id="CHEBI:18248"/>
    </ligandPart>
</feature>
<keyword evidence="3 12" id="KW-0812">Transmembrane</keyword>
<feature type="domain" description="FAD-binding FR-type" evidence="15">
    <location>
        <begin position="1522"/>
        <end position="1624"/>
    </location>
</feature>
<feature type="transmembrane region" description="Helical" evidence="12">
    <location>
        <begin position="1501"/>
        <end position="1521"/>
    </location>
</feature>
<feature type="transmembrane region" description="Helical" evidence="12">
    <location>
        <begin position="1434"/>
        <end position="1460"/>
    </location>
</feature>
<evidence type="ECO:0000256" key="3">
    <source>
        <dbReference type="ARBA" id="ARBA00022692"/>
    </source>
</evidence>
<organism evidence="16 17">
    <name type="scientific">Allacma fusca</name>
    <dbReference type="NCBI Taxonomy" id="39272"/>
    <lineage>
        <taxon>Eukaryota</taxon>
        <taxon>Metazoa</taxon>
        <taxon>Ecdysozoa</taxon>
        <taxon>Arthropoda</taxon>
        <taxon>Hexapoda</taxon>
        <taxon>Collembola</taxon>
        <taxon>Symphypleona</taxon>
        <taxon>Sminthuridae</taxon>
        <taxon>Allacma</taxon>
    </lineage>
</organism>
<keyword evidence="13" id="KW-0732">Signal</keyword>
<evidence type="ECO:0000259" key="15">
    <source>
        <dbReference type="PROSITE" id="PS51384"/>
    </source>
</evidence>
<reference evidence="16" key="1">
    <citation type="submission" date="2021-06" db="EMBL/GenBank/DDBJ databases">
        <authorList>
            <person name="Hodson N. C."/>
            <person name="Mongue J. A."/>
            <person name="Jaron S. K."/>
        </authorList>
    </citation>
    <scope>NUCLEOTIDE SEQUENCE</scope>
</reference>
<dbReference type="Proteomes" id="UP000708208">
    <property type="component" value="Unassembled WGS sequence"/>
</dbReference>
<evidence type="ECO:0000256" key="12">
    <source>
        <dbReference type="SAM" id="Phobius"/>
    </source>
</evidence>
<evidence type="ECO:0008006" key="18">
    <source>
        <dbReference type="Google" id="ProtNLM"/>
    </source>
</evidence>
<dbReference type="Pfam" id="PF00036">
    <property type="entry name" value="EF-hand_1"/>
    <property type="match status" value="1"/>
</dbReference>
<dbReference type="PANTHER" id="PTHR11972">
    <property type="entry name" value="NADPH OXIDASE"/>
    <property type="match status" value="1"/>
</dbReference>
<dbReference type="FunFam" id="2.40.30.10:FF:000059">
    <property type="entry name" value="dual oxidase isoform X1"/>
    <property type="match status" value="1"/>
</dbReference>
<dbReference type="InterPro" id="IPR017927">
    <property type="entry name" value="FAD-bd_FR_type"/>
</dbReference>
<evidence type="ECO:0000256" key="8">
    <source>
        <dbReference type="ARBA" id="ARBA00023002"/>
    </source>
</evidence>
<dbReference type="GO" id="GO:0042742">
    <property type="term" value="P:defense response to bacterium"/>
    <property type="evidence" value="ECO:0007669"/>
    <property type="project" value="UniProtKB-ARBA"/>
</dbReference>
<evidence type="ECO:0000313" key="17">
    <source>
        <dbReference type="Proteomes" id="UP000708208"/>
    </source>
</evidence>
<dbReference type="PROSITE" id="PS00018">
    <property type="entry name" value="EF_HAND_1"/>
    <property type="match status" value="1"/>
</dbReference>
<feature type="region of interest" description="Disordered" evidence="11">
    <location>
        <begin position="91"/>
        <end position="110"/>
    </location>
</feature>
<dbReference type="PROSITE" id="PS51384">
    <property type="entry name" value="FAD_FR"/>
    <property type="match status" value="1"/>
</dbReference>
<dbReference type="GO" id="GO:0009653">
    <property type="term" value="P:anatomical structure morphogenesis"/>
    <property type="evidence" value="ECO:0007669"/>
    <property type="project" value="UniProtKB-ARBA"/>
</dbReference>
<keyword evidence="9 12" id="KW-0472">Membrane</keyword>
<evidence type="ECO:0000256" key="13">
    <source>
        <dbReference type="SAM" id="SignalP"/>
    </source>
</evidence>
<evidence type="ECO:0000256" key="9">
    <source>
        <dbReference type="ARBA" id="ARBA00023136"/>
    </source>
</evidence>
<dbReference type="EMBL" id="CAJVCH010260287">
    <property type="protein sequence ID" value="CAG7733979.1"/>
    <property type="molecule type" value="Genomic_DNA"/>
</dbReference>
<evidence type="ECO:0000313" key="16">
    <source>
        <dbReference type="EMBL" id="CAG7733979.1"/>
    </source>
</evidence>
<dbReference type="InterPro" id="IPR050369">
    <property type="entry name" value="RBOH/FRE"/>
</dbReference>
<dbReference type="GO" id="GO:0043020">
    <property type="term" value="C:NADPH oxidase complex"/>
    <property type="evidence" value="ECO:0007669"/>
    <property type="project" value="TreeGrafter"/>
</dbReference>
<dbReference type="PANTHER" id="PTHR11972:SF208">
    <property type="entry name" value="DUAL OXIDASE-LIKE PROTEIN"/>
    <property type="match status" value="1"/>
</dbReference>
<dbReference type="OrthoDB" id="6019201at2759"/>
<dbReference type="PROSITE" id="PS50222">
    <property type="entry name" value="EF_HAND_2"/>
    <property type="match status" value="2"/>
</dbReference>
<keyword evidence="8" id="KW-0560">Oxidoreductase</keyword>
<dbReference type="InterPro" id="IPR002048">
    <property type="entry name" value="EF_hand_dom"/>
</dbReference>
<dbReference type="SFLD" id="SFLDG01169">
    <property type="entry name" value="NADPH_oxidase_subgroup_(NOX)"/>
    <property type="match status" value="1"/>
</dbReference>
<dbReference type="InterPro" id="IPR019791">
    <property type="entry name" value="Haem_peroxidase_animal"/>
</dbReference>
<feature type="transmembrane region" description="Helical" evidence="12">
    <location>
        <begin position="1377"/>
        <end position="1400"/>
    </location>
</feature>
<feature type="transmembrane region" description="Helical" evidence="12">
    <location>
        <begin position="1332"/>
        <end position="1356"/>
    </location>
</feature>
<keyword evidence="17" id="KW-1185">Reference proteome</keyword>
<keyword evidence="6" id="KW-0521">NADP</keyword>
<keyword evidence="4 10" id="KW-0479">Metal-binding</keyword>
<accession>A0A8J2K909</accession>